<dbReference type="PRINTS" id="PR01021">
    <property type="entry name" value="OMPADOMAIN"/>
</dbReference>
<keyword evidence="7" id="KW-1185">Reference proteome</keyword>
<dbReference type="EMBL" id="CAKLCM010000003">
    <property type="protein sequence ID" value="CAH0529681.1"/>
    <property type="molecule type" value="Genomic_DNA"/>
</dbReference>
<comment type="subcellular location">
    <subcellularLocation>
        <location evidence="1">Cell outer membrane</location>
    </subcellularLocation>
</comment>
<dbReference type="PANTHER" id="PTHR30329:SF21">
    <property type="entry name" value="LIPOPROTEIN YIAD-RELATED"/>
    <property type="match status" value="1"/>
</dbReference>
<evidence type="ECO:0000313" key="7">
    <source>
        <dbReference type="Proteomes" id="UP000838160"/>
    </source>
</evidence>
<keyword evidence="2 4" id="KW-0472">Membrane</keyword>
<dbReference type="InterPro" id="IPR006665">
    <property type="entry name" value="OmpA-like"/>
</dbReference>
<accession>A0ABM8ZMM0</accession>
<evidence type="ECO:0000256" key="3">
    <source>
        <dbReference type="ARBA" id="ARBA00023237"/>
    </source>
</evidence>
<keyword evidence="6" id="KW-0449">Lipoprotein</keyword>
<sequence length="210" mass="23496">MLLHKTGILVGFTLLWAGKSVAIELDRQSYCHQGASEIRQVSTVKQVNLLTHHVDGHPQHITQIQAPRLSEQILSQNFNQFHLQDCLDIVSDEPLYNRDNKQVATIHFKFDQAKLSPLATQSLQGVAQKIATQPTLKMKIDGHTDNSGSDAYNQKLSILRASNSASVLIYQGVHSNNVQLEGFGENQPHTDNSTKYGRSLNRRSLIYVVE</sequence>
<name>A0ABM8ZMM0_9VIBR</name>
<evidence type="ECO:0000313" key="6">
    <source>
        <dbReference type="EMBL" id="CAH0529681.1"/>
    </source>
</evidence>
<protein>
    <submittedName>
        <fullName evidence="6">Peptidoglycan-associated lipoprotein</fullName>
    </submittedName>
</protein>
<evidence type="ECO:0000259" key="5">
    <source>
        <dbReference type="PROSITE" id="PS51123"/>
    </source>
</evidence>
<dbReference type="Gene3D" id="3.30.1330.60">
    <property type="entry name" value="OmpA-like domain"/>
    <property type="match status" value="1"/>
</dbReference>
<dbReference type="RefSeq" id="WP_237486263.1">
    <property type="nucleotide sequence ID" value="NZ_CAKLCM010000003.1"/>
</dbReference>
<dbReference type="Pfam" id="PF00691">
    <property type="entry name" value="OmpA"/>
    <property type="match status" value="1"/>
</dbReference>
<dbReference type="InterPro" id="IPR036737">
    <property type="entry name" value="OmpA-like_sf"/>
</dbReference>
<comment type="caution">
    <text evidence="6">The sequence shown here is derived from an EMBL/GenBank/DDBJ whole genome shotgun (WGS) entry which is preliminary data.</text>
</comment>
<reference evidence="6" key="1">
    <citation type="submission" date="2021-12" db="EMBL/GenBank/DDBJ databases">
        <authorList>
            <person name="Rodrigo-Torres L."/>
            <person name="Arahal R. D."/>
            <person name="Lucena T."/>
        </authorList>
    </citation>
    <scope>NUCLEOTIDE SEQUENCE</scope>
    <source>
        <strain evidence="6">CECT 8226</strain>
    </source>
</reference>
<feature type="domain" description="OmpA-like" evidence="5">
    <location>
        <begin position="95"/>
        <end position="210"/>
    </location>
</feature>
<dbReference type="PANTHER" id="PTHR30329">
    <property type="entry name" value="STATOR ELEMENT OF FLAGELLAR MOTOR COMPLEX"/>
    <property type="match status" value="1"/>
</dbReference>
<dbReference type="CDD" id="cd07185">
    <property type="entry name" value="OmpA_C-like"/>
    <property type="match status" value="1"/>
</dbReference>
<gene>
    <name evidence="6" type="primary">pal_5</name>
    <name evidence="6" type="ORF">VHP8226_03436</name>
</gene>
<keyword evidence="3" id="KW-0998">Cell outer membrane</keyword>
<dbReference type="SUPFAM" id="SSF103088">
    <property type="entry name" value="OmpA-like"/>
    <property type="match status" value="1"/>
</dbReference>
<dbReference type="InterPro" id="IPR050330">
    <property type="entry name" value="Bact_OuterMem_StrucFunc"/>
</dbReference>
<organism evidence="6 7">
    <name type="scientific">Vibrio hippocampi</name>
    <dbReference type="NCBI Taxonomy" id="654686"/>
    <lineage>
        <taxon>Bacteria</taxon>
        <taxon>Pseudomonadati</taxon>
        <taxon>Pseudomonadota</taxon>
        <taxon>Gammaproteobacteria</taxon>
        <taxon>Vibrionales</taxon>
        <taxon>Vibrionaceae</taxon>
        <taxon>Vibrio</taxon>
    </lineage>
</organism>
<dbReference type="PROSITE" id="PS51123">
    <property type="entry name" value="OMPA_2"/>
    <property type="match status" value="1"/>
</dbReference>
<evidence type="ECO:0000256" key="2">
    <source>
        <dbReference type="ARBA" id="ARBA00023136"/>
    </source>
</evidence>
<evidence type="ECO:0000256" key="1">
    <source>
        <dbReference type="ARBA" id="ARBA00004442"/>
    </source>
</evidence>
<dbReference type="Proteomes" id="UP000838160">
    <property type="component" value="Unassembled WGS sequence"/>
</dbReference>
<dbReference type="InterPro" id="IPR006664">
    <property type="entry name" value="OMP_bac"/>
</dbReference>
<proteinExistence type="predicted"/>
<evidence type="ECO:0000256" key="4">
    <source>
        <dbReference type="PROSITE-ProRule" id="PRU00473"/>
    </source>
</evidence>